<accession>C9LP02</accession>
<reference evidence="1" key="1">
    <citation type="submission" date="2009-09" db="EMBL/GenBank/DDBJ databases">
        <authorList>
            <person name="Weinstock G."/>
            <person name="Sodergren E."/>
            <person name="Clifton S."/>
            <person name="Fulton L."/>
            <person name="Fulton B."/>
            <person name="Courtney L."/>
            <person name="Fronick C."/>
            <person name="Harrison M."/>
            <person name="Strong C."/>
            <person name="Farmer C."/>
            <person name="Delahaunty K."/>
            <person name="Markovic C."/>
            <person name="Hall O."/>
            <person name="Minx P."/>
            <person name="Tomlinson C."/>
            <person name="Mitreva M."/>
            <person name="Nelson J."/>
            <person name="Hou S."/>
            <person name="Wollam A."/>
            <person name="Pepin K.H."/>
            <person name="Johnson M."/>
            <person name="Bhonagiri V."/>
            <person name="Nash W.E."/>
            <person name="Warren W."/>
            <person name="Chinwalla A."/>
            <person name="Mardis E.R."/>
            <person name="Wilson R.K."/>
        </authorList>
    </citation>
    <scope>NUCLEOTIDE SEQUENCE [LARGE SCALE GENOMIC DNA]</scope>
    <source>
        <strain evidence="1">DSM 15470</strain>
    </source>
</reference>
<evidence type="ECO:0000313" key="2">
    <source>
        <dbReference type="Proteomes" id="UP000004736"/>
    </source>
</evidence>
<dbReference type="HOGENOM" id="CLU_2141914_0_0_9"/>
<proteinExistence type="predicted"/>
<evidence type="ECO:0000313" key="1">
    <source>
        <dbReference type="EMBL" id="EEW97288.1"/>
    </source>
</evidence>
<dbReference type="Proteomes" id="UP000004736">
    <property type="component" value="Unassembled WGS sequence"/>
</dbReference>
<protein>
    <submittedName>
        <fullName evidence="1">Uncharacterized protein</fullName>
    </submittedName>
</protein>
<dbReference type="AlphaFoldDB" id="C9LP02"/>
<sequence length="112" mass="12568">MPNCANHEFHFMNNGCMPLRDKSVTLMRFYGFPHHGDRSFTFASDDALLSVITQNGGRKRIFILFFCVVPPSQYPPSDFAGHLLINKEACPIPIFPVRIPFLNTAANPSLAL</sequence>
<comment type="caution">
    <text evidence="1">The sequence shown here is derived from an EMBL/GenBank/DDBJ whole genome shotgun (WGS) entry which is preliminary data.</text>
</comment>
<name>C9LP02_9FIRM</name>
<keyword evidence="2" id="KW-1185">Reference proteome</keyword>
<organism evidence="1 2">
    <name type="scientific">Dialister invisus DSM 15470</name>
    <dbReference type="NCBI Taxonomy" id="592028"/>
    <lineage>
        <taxon>Bacteria</taxon>
        <taxon>Bacillati</taxon>
        <taxon>Bacillota</taxon>
        <taxon>Negativicutes</taxon>
        <taxon>Veillonellales</taxon>
        <taxon>Veillonellaceae</taxon>
        <taxon>Dialister</taxon>
    </lineage>
</organism>
<gene>
    <name evidence="1" type="ORF">GCWU000321_01276</name>
</gene>
<dbReference type="EMBL" id="ACIM02000001">
    <property type="protein sequence ID" value="EEW97288.1"/>
    <property type="molecule type" value="Genomic_DNA"/>
</dbReference>